<reference evidence="1 2" key="1">
    <citation type="submission" date="2020-08" db="EMBL/GenBank/DDBJ databases">
        <title>Genomic Encyclopedia of Type Strains, Phase IV (KMG-IV): sequencing the most valuable type-strain genomes for metagenomic binning, comparative biology and taxonomic classification.</title>
        <authorList>
            <person name="Goeker M."/>
        </authorList>
    </citation>
    <scope>NUCLEOTIDE SEQUENCE [LARGE SCALE GENOMIC DNA]</scope>
    <source>
        <strain evidence="1 2">DSM 17976</strain>
    </source>
</reference>
<organism evidence="1 2">
    <name type="scientific">Runella defluvii</name>
    <dbReference type="NCBI Taxonomy" id="370973"/>
    <lineage>
        <taxon>Bacteria</taxon>
        <taxon>Pseudomonadati</taxon>
        <taxon>Bacteroidota</taxon>
        <taxon>Cytophagia</taxon>
        <taxon>Cytophagales</taxon>
        <taxon>Spirosomataceae</taxon>
        <taxon>Runella</taxon>
    </lineage>
</organism>
<accession>A0A7W6ET15</accession>
<gene>
    <name evidence="1" type="ORF">FHS57_005265</name>
</gene>
<evidence type="ECO:0000313" key="1">
    <source>
        <dbReference type="EMBL" id="MBB3841243.1"/>
    </source>
</evidence>
<evidence type="ECO:0000313" key="2">
    <source>
        <dbReference type="Proteomes" id="UP000541352"/>
    </source>
</evidence>
<protein>
    <submittedName>
        <fullName evidence="1">Uncharacterized protein</fullName>
    </submittedName>
</protein>
<keyword evidence="2" id="KW-1185">Reference proteome</keyword>
<sequence length="30" mass="3862">MFFFVKMTFHRVKPTYAYFEYVQKMRQEAH</sequence>
<dbReference type="Proteomes" id="UP000541352">
    <property type="component" value="Unassembled WGS sequence"/>
</dbReference>
<dbReference type="EMBL" id="JACIBY010000015">
    <property type="protein sequence ID" value="MBB3841243.1"/>
    <property type="molecule type" value="Genomic_DNA"/>
</dbReference>
<dbReference type="AlphaFoldDB" id="A0A7W6ET15"/>
<comment type="caution">
    <text evidence="1">The sequence shown here is derived from an EMBL/GenBank/DDBJ whole genome shotgun (WGS) entry which is preliminary data.</text>
</comment>
<proteinExistence type="predicted"/>
<name>A0A7W6ET15_9BACT</name>